<dbReference type="Pfam" id="PF00072">
    <property type="entry name" value="Response_reg"/>
    <property type="match status" value="2"/>
</dbReference>
<dbReference type="CDD" id="cd00156">
    <property type="entry name" value="REC"/>
    <property type="match status" value="2"/>
</dbReference>
<dbReference type="InterPro" id="IPR035965">
    <property type="entry name" value="PAS-like_dom_sf"/>
</dbReference>
<dbReference type="SUPFAM" id="SSF47384">
    <property type="entry name" value="Homodimeric domain of signal transducing histidine kinase"/>
    <property type="match status" value="1"/>
</dbReference>
<dbReference type="SMART" id="SM00387">
    <property type="entry name" value="HATPase_c"/>
    <property type="match status" value="1"/>
</dbReference>
<evidence type="ECO:0000256" key="4">
    <source>
        <dbReference type="ARBA" id="ARBA00022679"/>
    </source>
</evidence>
<evidence type="ECO:0000313" key="11">
    <source>
        <dbReference type="EMBL" id="USI71696.1"/>
    </source>
</evidence>
<name>A0ABY4X495_9SPHN</name>
<feature type="domain" description="PAS" evidence="10">
    <location>
        <begin position="234"/>
        <end position="286"/>
    </location>
</feature>
<feature type="domain" description="Response regulatory" evidence="9">
    <location>
        <begin position="719"/>
        <end position="829"/>
    </location>
</feature>
<dbReference type="CDD" id="cd00075">
    <property type="entry name" value="HATPase"/>
    <property type="match status" value="1"/>
</dbReference>
<reference evidence="11" key="1">
    <citation type="journal article" date="2022" name="Toxins">
        <title>Genomic Analysis of Sphingopyxis sp. USTB-05 for Biodegrading Cyanobacterial Hepatotoxins.</title>
        <authorList>
            <person name="Liu C."/>
            <person name="Xu Q."/>
            <person name="Zhao Z."/>
            <person name="Zhang H."/>
            <person name="Liu X."/>
            <person name="Yin C."/>
            <person name="Liu Y."/>
            <person name="Yan H."/>
        </authorList>
    </citation>
    <scope>NUCLEOTIDE SEQUENCE</scope>
    <source>
        <strain evidence="11">NBD5</strain>
    </source>
</reference>
<dbReference type="Pfam" id="PF13426">
    <property type="entry name" value="PAS_9"/>
    <property type="match status" value="1"/>
</dbReference>
<dbReference type="SMART" id="SM00091">
    <property type="entry name" value="PAS"/>
    <property type="match status" value="1"/>
</dbReference>
<keyword evidence="12" id="KW-1185">Reference proteome</keyword>
<dbReference type="InterPro" id="IPR005467">
    <property type="entry name" value="His_kinase_dom"/>
</dbReference>
<dbReference type="PANTHER" id="PTHR43047:SF72">
    <property type="entry name" value="OSMOSENSING HISTIDINE PROTEIN KINASE SLN1"/>
    <property type="match status" value="1"/>
</dbReference>
<dbReference type="Gene3D" id="3.30.565.10">
    <property type="entry name" value="Histidine kinase-like ATPase, C-terminal domain"/>
    <property type="match status" value="1"/>
</dbReference>
<dbReference type="InterPro" id="IPR036890">
    <property type="entry name" value="HATPase_C_sf"/>
</dbReference>
<keyword evidence="7" id="KW-1133">Transmembrane helix</keyword>
<evidence type="ECO:0000256" key="2">
    <source>
        <dbReference type="ARBA" id="ARBA00012438"/>
    </source>
</evidence>
<evidence type="ECO:0000259" key="10">
    <source>
        <dbReference type="PROSITE" id="PS50112"/>
    </source>
</evidence>
<feature type="transmembrane region" description="Helical" evidence="7">
    <location>
        <begin position="197"/>
        <end position="218"/>
    </location>
</feature>
<dbReference type="InterPro" id="IPR011006">
    <property type="entry name" value="CheY-like_superfamily"/>
</dbReference>
<dbReference type="InterPro" id="IPR036097">
    <property type="entry name" value="HisK_dim/P_sf"/>
</dbReference>
<sequence>MPLGFQSGQALELPQRPSRSVFLLVGLLSIVALSILAVRIQVERHAALAARGEVIRSFARRVAVNDVLTGLVEAESAQRGFILTGAPAFLTPYAPARRSIAEALDRLGADYRTMPAQQAHLVELRYVVGAKLTEMDDVLARYRQGGLARARTRVEDQQGRTLMERARTLVAAIVADEGATLAAGVDRAGATRRHIDIILGVVLLLLILLVAAALLVGWRVGVERHKTEQQAWESLTRLRTIFASTTDALIILDSTGLIESVNAATDRLFGYARDELIGRDIGMLLDAAPGDAPLARRLGLSTEGTPARGQGVDRSARHKRGHIVPVDVSLARLPLAEGFHLIATLRDISERKAAERLKDEFISTVSHELRTPLTSVIGALGLLSGGAAGPLPEPALRLLTIAENNAQRLIRLINDILDIDRIGSGRIQLRSEPIDLPALARRAVDDAAGLAAPRGVGLRLDAHPVSRPALGDGDRLLQVLGNLLSNAIRFSPEGETVTLALREDGDRAVLEVADHGPGVPDAFRDRIFGRFAQSEAGAAIPGGTGLGLAISREIVHALGGEIEIDKDRARGACFRIALPLHARPIDADTARPRMLICEDDPDMATIIGDIIAGEGYEVEQCGSAREAQALARSGRFDGLVLDLRLPDANGLAAVRALRAEPTTRDLPIIVVSAFANSEGGTPVARALDVVDWLDKPVDRPRLLRALATAMRRAREDRPTLLHVDDDPDMLEVTALGLADRGRMLRATSLAAARALLASRTPDIVILDINLPDGSGLDLLPDLFAADGSPIPTIVYSATDLVPEMNQVFDAVLVKSRRSLTALSETIGAILDRQRARPREEEA</sequence>
<dbReference type="Gene3D" id="3.30.450.20">
    <property type="entry name" value="PAS domain"/>
    <property type="match status" value="1"/>
</dbReference>
<dbReference type="InterPro" id="IPR001789">
    <property type="entry name" value="Sig_transdc_resp-reg_receiver"/>
</dbReference>
<accession>A0ABY4X495</accession>
<evidence type="ECO:0000256" key="7">
    <source>
        <dbReference type="SAM" id="Phobius"/>
    </source>
</evidence>
<keyword evidence="4" id="KW-0808">Transferase</keyword>
<evidence type="ECO:0000256" key="5">
    <source>
        <dbReference type="ARBA" id="ARBA00022777"/>
    </source>
</evidence>
<dbReference type="SUPFAM" id="SSF55874">
    <property type="entry name" value="ATPase domain of HSP90 chaperone/DNA topoisomerase II/histidine kinase"/>
    <property type="match status" value="1"/>
</dbReference>
<gene>
    <name evidence="11" type="ORF">LHA26_10190</name>
</gene>
<dbReference type="PROSITE" id="PS50112">
    <property type="entry name" value="PAS"/>
    <property type="match status" value="1"/>
</dbReference>
<keyword evidence="7" id="KW-0472">Membrane</keyword>
<keyword evidence="3 6" id="KW-0597">Phosphoprotein</keyword>
<keyword evidence="5" id="KW-0418">Kinase</keyword>
<dbReference type="EC" id="2.7.13.3" evidence="2"/>
<dbReference type="Pfam" id="PF00512">
    <property type="entry name" value="HisKA"/>
    <property type="match status" value="1"/>
</dbReference>
<evidence type="ECO:0000256" key="3">
    <source>
        <dbReference type="ARBA" id="ARBA00022553"/>
    </source>
</evidence>
<dbReference type="SMART" id="SM00388">
    <property type="entry name" value="HisKA"/>
    <property type="match status" value="1"/>
</dbReference>
<proteinExistence type="predicted"/>
<dbReference type="InterPro" id="IPR000014">
    <property type="entry name" value="PAS"/>
</dbReference>
<dbReference type="Pfam" id="PF05227">
    <property type="entry name" value="CHASE3"/>
    <property type="match status" value="1"/>
</dbReference>
<dbReference type="SUPFAM" id="SSF55785">
    <property type="entry name" value="PYP-like sensor domain (PAS domain)"/>
    <property type="match status" value="1"/>
</dbReference>
<organism evidence="11 12">
    <name type="scientific">Sphingomonas morindae</name>
    <dbReference type="NCBI Taxonomy" id="1541170"/>
    <lineage>
        <taxon>Bacteria</taxon>
        <taxon>Pseudomonadati</taxon>
        <taxon>Pseudomonadota</taxon>
        <taxon>Alphaproteobacteria</taxon>
        <taxon>Sphingomonadales</taxon>
        <taxon>Sphingomonadaceae</taxon>
        <taxon>Sphingomonas</taxon>
    </lineage>
</organism>
<dbReference type="EMBL" id="CP084930">
    <property type="protein sequence ID" value="USI71696.1"/>
    <property type="molecule type" value="Genomic_DNA"/>
</dbReference>
<dbReference type="CDD" id="cd00082">
    <property type="entry name" value="HisKA"/>
    <property type="match status" value="1"/>
</dbReference>
<dbReference type="NCBIfam" id="TIGR00229">
    <property type="entry name" value="sensory_box"/>
    <property type="match status" value="1"/>
</dbReference>
<dbReference type="CDD" id="cd00130">
    <property type="entry name" value="PAS"/>
    <property type="match status" value="1"/>
</dbReference>
<dbReference type="InterPro" id="IPR003661">
    <property type="entry name" value="HisK_dim/P_dom"/>
</dbReference>
<dbReference type="PROSITE" id="PS50109">
    <property type="entry name" value="HIS_KIN"/>
    <property type="match status" value="1"/>
</dbReference>
<feature type="domain" description="Histidine kinase" evidence="8">
    <location>
        <begin position="364"/>
        <end position="582"/>
    </location>
</feature>
<feature type="transmembrane region" description="Helical" evidence="7">
    <location>
        <begin position="20"/>
        <end position="38"/>
    </location>
</feature>
<dbReference type="InterPro" id="IPR003594">
    <property type="entry name" value="HATPase_dom"/>
</dbReference>
<dbReference type="Pfam" id="PF02518">
    <property type="entry name" value="HATPase_c"/>
    <property type="match status" value="1"/>
</dbReference>
<feature type="modified residue" description="4-aspartylphosphate" evidence="6">
    <location>
        <position position="767"/>
    </location>
</feature>
<protein>
    <recommendedName>
        <fullName evidence="2">histidine kinase</fullName>
        <ecNumber evidence="2">2.7.13.3</ecNumber>
    </recommendedName>
</protein>
<dbReference type="PROSITE" id="PS50110">
    <property type="entry name" value="RESPONSE_REGULATORY"/>
    <property type="match status" value="2"/>
</dbReference>
<dbReference type="InterPro" id="IPR004358">
    <property type="entry name" value="Sig_transdc_His_kin-like_C"/>
</dbReference>
<dbReference type="CDD" id="cd19410">
    <property type="entry name" value="HK9-like_sensor"/>
    <property type="match status" value="1"/>
</dbReference>
<evidence type="ECO:0000259" key="8">
    <source>
        <dbReference type="PROSITE" id="PS50109"/>
    </source>
</evidence>
<dbReference type="Proteomes" id="UP001056937">
    <property type="component" value="Chromosome 1"/>
</dbReference>
<dbReference type="PRINTS" id="PR00344">
    <property type="entry name" value="BCTRLSENSOR"/>
</dbReference>
<dbReference type="SUPFAM" id="SSF52172">
    <property type="entry name" value="CheY-like"/>
    <property type="match status" value="2"/>
</dbReference>
<keyword evidence="7" id="KW-0812">Transmembrane</keyword>
<dbReference type="PANTHER" id="PTHR43047">
    <property type="entry name" value="TWO-COMPONENT HISTIDINE PROTEIN KINASE"/>
    <property type="match status" value="1"/>
</dbReference>
<comment type="catalytic activity">
    <reaction evidence="1">
        <text>ATP + protein L-histidine = ADP + protein N-phospho-L-histidine.</text>
        <dbReference type="EC" id="2.7.13.3"/>
    </reaction>
</comment>
<feature type="domain" description="Response regulatory" evidence="9">
    <location>
        <begin position="593"/>
        <end position="710"/>
    </location>
</feature>
<evidence type="ECO:0000256" key="6">
    <source>
        <dbReference type="PROSITE-ProRule" id="PRU00169"/>
    </source>
</evidence>
<dbReference type="RefSeq" id="WP_252165509.1">
    <property type="nucleotide sequence ID" value="NZ_CP084930.1"/>
</dbReference>
<dbReference type="Gene3D" id="3.40.50.2300">
    <property type="match status" value="2"/>
</dbReference>
<dbReference type="SMART" id="SM00448">
    <property type="entry name" value="REC"/>
    <property type="match status" value="2"/>
</dbReference>
<evidence type="ECO:0000313" key="12">
    <source>
        <dbReference type="Proteomes" id="UP001056937"/>
    </source>
</evidence>
<evidence type="ECO:0000259" key="9">
    <source>
        <dbReference type="PROSITE" id="PS50110"/>
    </source>
</evidence>
<evidence type="ECO:0000256" key="1">
    <source>
        <dbReference type="ARBA" id="ARBA00000085"/>
    </source>
</evidence>
<dbReference type="InterPro" id="IPR007891">
    <property type="entry name" value="CHASE3"/>
</dbReference>
<feature type="modified residue" description="4-aspartylphosphate" evidence="6">
    <location>
        <position position="642"/>
    </location>
</feature>
<dbReference type="Gene3D" id="1.10.287.130">
    <property type="match status" value="1"/>
</dbReference>